<feature type="compositionally biased region" description="Low complexity" evidence="1">
    <location>
        <begin position="11"/>
        <end position="22"/>
    </location>
</feature>
<accession>A0A6J4SMY4</accession>
<organism evidence="2">
    <name type="scientific">uncultured Sphingomonadaceae bacterium</name>
    <dbReference type="NCBI Taxonomy" id="169976"/>
    <lineage>
        <taxon>Bacteria</taxon>
        <taxon>Pseudomonadati</taxon>
        <taxon>Pseudomonadota</taxon>
        <taxon>Alphaproteobacteria</taxon>
        <taxon>Sphingomonadales</taxon>
        <taxon>Sphingomonadaceae</taxon>
        <taxon>environmental samples</taxon>
    </lineage>
</organism>
<dbReference type="AlphaFoldDB" id="A0A6J4SMY4"/>
<sequence>SPGRLRRRTRPSPSGSQKKPPS</sequence>
<feature type="non-terminal residue" evidence="2">
    <location>
        <position position="1"/>
    </location>
</feature>
<feature type="non-terminal residue" evidence="2">
    <location>
        <position position="22"/>
    </location>
</feature>
<feature type="region of interest" description="Disordered" evidence="1">
    <location>
        <begin position="1"/>
        <end position="22"/>
    </location>
</feature>
<protein>
    <submittedName>
        <fullName evidence="2">Uncharacterized protein</fullName>
    </submittedName>
</protein>
<evidence type="ECO:0000313" key="2">
    <source>
        <dbReference type="EMBL" id="CAA9498252.1"/>
    </source>
</evidence>
<feature type="compositionally biased region" description="Basic residues" evidence="1">
    <location>
        <begin position="1"/>
        <end position="10"/>
    </location>
</feature>
<reference evidence="2" key="1">
    <citation type="submission" date="2020-02" db="EMBL/GenBank/DDBJ databases">
        <authorList>
            <person name="Meier V. D."/>
        </authorList>
    </citation>
    <scope>NUCLEOTIDE SEQUENCE</scope>
    <source>
        <strain evidence="2">AVDCRST_MAG91</strain>
    </source>
</reference>
<name>A0A6J4SMY4_9SPHN</name>
<proteinExistence type="predicted"/>
<evidence type="ECO:0000256" key="1">
    <source>
        <dbReference type="SAM" id="MobiDB-lite"/>
    </source>
</evidence>
<dbReference type="EMBL" id="CADCVX010000203">
    <property type="protein sequence ID" value="CAA9498252.1"/>
    <property type="molecule type" value="Genomic_DNA"/>
</dbReference>
<gene>
    <name evidence="2" type="ORF">AVDCRST_MAG91-906</name>
</gene>